<dbReference type="AlphaFoldDB" id="A0AAN8EG70"/>
<dbReference type="InterPro" id="IPR052337">
    <property type="entry name" value="SAT4-like"/>
</dbReference>
<feature type="transmembrane region" description="Helical" evidence="6">
    <location>
        <begin position="218"/>
        <end position="241"/>
    </location>
</feature>
<feature type="transmembrane region" description="Helical" evidence="6">
    <location>
        <begin position="135"/>
        <end position="155"/>
    </location>
</feature>
<evidence type="ECO:0000256" key="2">
    <source>
        <dbReference type="ARBA" id="ARBA00022692"/>
    </source>
</evidence>
<dbReference type="Pfam" id="PF20684">
    <property type="entry name" value="Fung_rhodopsin"/>
    <property type="match status" value="1"/>
</dbReference>
<evidence type="ECO:0000313" key="8">
    <source>
        <dbReference type="EMBL" id="KAK5948855.1"/>
    </source>
</evidence>
<evidence type="ECO:0000256" key="6">
    <source>
        <dbReference type="SAM" id="Phobius"/>
    </source>
</evidence>
<keyword evidence="2 6" id="KW-0812">Transmembrane</keyword>
<evidence type="ECO:0000256" key="1">
    <source>
        <dbReference type="ARBA" id="ARBA00004141"/>
    </source>
</evidence>
<dbReference type="PANTHER" id="PTHR33048">
    <property type="entry name" value="PTH11-LIKE INTEGRAL MEMBRANE PROTEIN (AFU_ORTHOLOGUE AFUA_5G11245)"/>
    <property type="match status" value="1"/>
</dbReference>
<organism evidence="8 9">
    <name type="scientific">Knufia fluminis</name>
    <dbReference type="NCBI Taxonomy" id="191047"/>
    <lineage>
        <taxon>Eukaryota</taxon>
        <taxon>Fungi</taxon>
        <taxon>Dikarya</taxon>
        <taxon>Ascomycota</taxon>
        <taxon>Pezizomycotina</taxon>
        <taxon>Eurotiomycetes</taxon>
        <taxon>Chaetothyriomycetidae</taxon>
        <taxon>Chaetothyriales</taxon>
        <taxon>Trichomeriaceae</taxon>
        <taxon>Knufia</taxon>
    </lineage>
</organism>
<proteinExistence type="inferred from homology"/>
<dbReference type="Proteomes" id="UP001316803">
    <property type="component" value="Unassembled WGS sequence"/>
</dbReference>
<protein>
    <recommendedName>
        <fullName evidence="7">Rhodopsin domain-containing protein</fullName>
    </recommendedName>
</protein>
<keyword evidence="3 6" id="KW-1133">Transmembrane helix</keyword>
<dbReference type="GO" id="GO:0016020">
    <property type="term" value="C:membrane"/>
    <property type="evidence" value="ECO:0007669"/>
    <property type="project" value="UniProtKB-SubCell"/>
</dbReference>
<evidence type="ECO:0000313" key="9">
    <source>
        <dbReference type="Proteomes" id="UP001316803"/>
    </source>
</evidence>
<keyword evidence="9" id="KW-1185">Reference proteome</keyword>
<name>A0AAN8EG70_9EURO</name>
<feature type="transmembrane region" description="Helical" evidence="6">
    <location>
        <begin position="253"/>
        <end position="274"/>
    </location>
</feature>
<comment type="subcellular location">
    <subcellularLocation>
        <location evidence="1">Membrane</location>
        <topology evidence="1">Multi-pass membrane protein</topology>
    </subcellularLocation>
</comment>
<feature type="transmembrane region" description="Helical" evidence="6">
    <location>
        <begin position="20"/>
        <end position="36"/>
    </location>
</feature>
<comment type="similarity">
    <text evidence="5">Belongs to the SAT4 family.</text>
</comment>
<comment type="caution">
    <text evidence="8">The sequence shown here is derived from an EMBL/GenBank/DDBJ whole genome shotgun (WGS) entry which is preliminary data.</text>
</comment>
<dbReference type="InterPro" id="IPR049326">
    <property type="entry name" value="Rhodopsin_dom_fungi"/>
</dbReference>
<evidence type="ECO:0000256" key="4">
    <source>
        <dbReference type="ARBA" id="ARBA00023136"/>
    </source>
</evidence>
<gene>
    <name evidence="8" type="ORF">OHC33_010106</name>
</gene>
<keyword evidence="4 6" id="KW-0472">Membrane</keyword>
<feature type="domain" description="Rhodopsin" evidence="7">
    <location>
        <begin position="32"/>
        <end position="276"/>
    </location>
</feature>
<feature type="transmembrane region" description="Helical" evidence="6">
    <location>
        <begin position="97"/>
        <end position="114"/>
    </location>
</feature>
<reference evidence="8 9" key="1">
    <citation type="submission" date="2022-12" db="EMBL/GenBank/DDBJ databases">
        <title>Genomic features and morphological characterization of a novel Knufia sp. strain isolated from spacecraft assembly facility.</title>
        <authorList>
            <person name="Teixeira M."/>
            <person name="Chander A.M."/>
            <person name="Stajich J.E."/>
            <person name="Venkateswaran K."/>
        </authorList>
    </citation>
    <scope>NUCLEOTIDE SEQUENCE [LARGE SCALE GENOMIC DNA]</scope>
    <source>
        <strain evidence="8 9">FJI-L2-BK-P2</strain>
    </source>
</reference>
<evidence type="ECO:0000256" key="5">
    <source>
        <dbReference type="ARBA" id="ARBA00038359"/>
    </source>
</evidence>
<feature type="transmembrane region" description="Helical" evidence="6">
    <location>
        <begin position="48"/>
        <end position="68"/>
    </location>
</feature>
<evidence type="ECO:0000256" key="3">
    <source>
        <dbReference type="ARBA" id="ARBA00022989"/>
    </source>
</evidence>
<sequence>MASTAAQNYISLDVLLNTSYAMIGIVSGFAVARIAIRITRPKAIAAEDVLVLLSFLCFLVQTILYIKIAKTIYKVSKVISGEIPPYAELAEDAMEQIRVFFANTLLFWCTLWLVKGSLLSLYRKLIGLNKQYRNLWYGVVAFCVLTFIGAVVSHFTSCSSISAWFTVGGCATARDSRAQIISLYYAFAVDVISDLMIMALPIGLIWNLKLSAVRKAGIIALFCVGWAAIAAAIVRVVSIGVRAGSSTPSSTWLAFWGIIETGIVVIIGTAPGLYSTARKAHTSRKETKYAGYPGSYQRHTGDVSSKTPQPVLTSMASKGFSTHTVDDDEERIFQPSMVDQNPAEITTSFPRPIYLHPKRKGVAGRREGGEDMELRPRNEWSSRNILVTRQFTVRKG</sequence>
<accession>A0AAN8EG70</accession>
<dbReference type="EMBL" id="JAKLMC020000042">
    <property type="protein sequence ID" value="KAK5948855.1"/>
    <property type="molecule type" value="Genomic_DNA"/>
</dbReference>
<dbReference type="PANTHER" id="PTHR33048:SF47">
    <property type="entry name" value="INTEGRAL MEMBRANE PROTEIN-RELATED"/>
    <property type="match status" value="1"/>
</dbReference>
<evidence type="ECO:0000259" key="7">
    <source>
        <dbReference type="Pfam" id="PF20684"/>
    </source>
</evidence>
<feature type="transmembrane region" description="Helical" evidence="6">
    <location>
        <begin position="183"/>
        <end position="206"/>
    </location>
</feature>